<dbReference type="GO" id="GO:0005686">
    <property type="term" value="C:U2 snRNP"/>
    <property type="evidence" value="ECO:0007669"/>
    <property type="project" value="TreeGrafter"/>
</dbReference>
<dbReference type="InterPro" id="IPR044640">
    <property type="entry name" value="RU2A"/>
</dbReference>
<protein>
    <recommendedName>
        <fullName evidence="6">U2 small nuclear ribonucleoprotein A'</fullName>
    </recommendedName>
</protein>
<comment type="subcellular location">
    <subcellularLocation>
        <location evidence="1">Nucleus</location>
    </subcellularLocation>
</comment>
<dbReference type="PANTHER" id="PTHR10552">
    <property type="entry name" value="U2 SMALL NUCLEAR RIBONUCLEOPROTEIN A"/>
    <property type="match status" value="1"/>
</dbReference>
<accession>A0A177WYT1</accession>
<dbReference type="OrthoDB" id="433501at2759"/>
<evidence type="ECO:0000313" key="9">
    <source>
        <dbReference type="Proteomes" id="UP000077115"/>
    </source>
</evidence>
<dbReference type="InterPro" id="IPR003591">
    <property type="entry name" value="Leu-rich_rpt_typical-subtyp"/>
</dbReference>
<evidence type="ECO:0000259" key="7">
    <source>
        <dbReference type="PROSITE" id="PS50042"/>
    </source>
</evidence>
<dbReference type="SMART" id="SM00369">
    <property type="entry name" value="LRR_TYP"/>
    <property type="match status" value="2"/>
</dbReference>
<gene>
    <name evidence="8" type="ORF">BDEG_28277</name>
</gene>
<dbReference type="eggNOG" id="KOG1644">
    <property type="taxonomic scope" value="Eukaryota"/>
</dbReference>
<proteinExistence type="inferred from homology"/>
<evidence type="ECO:0000256" key="2">
    <source>
        <dbReference type="ARBA" id="ARBA00022614"/>
    </source>
</evidence>
<dbReference type="GO" id="GO:0030620">
    <property type="term" value="F:U2 snRNA binding"/>
    <property type="evidence" value="ECO:0007669"/>
    <property type="project" value="InterPro"/>
</dbReference>
<keyword evidence="3" id="KW-0677">Repeat</keyword>
<dbReference type="EMBL" id="DS022314">
    <property type="protein sequence ID" value="OAJ45116.1"/>
    <property type="molecule type" value="Genomic_DNA"/>
</dbReference>
<evidence type="ECO:0000256" key="6">
    <source>
        <dbReference type="ARBA" id="ARBA00024238"/>
    </source>
</evidence>
<dbReference type="AlphaFoldDB" id="A0A177WYT1"/>
<comment type="similarity">
    <text evidence="5">Belongs to the U2 small nuclear ribonucleoprotein A family.</text>
</comment>
<dbReference type="Gene3D" id="3.80.10.10">
    <property type="entry name" value="Ribonuclease Inhibitor"/>
    <property type="match status" value="1"/>
</dbReference>
<dbReference type="Pfam" id="PF14580">
    <property type="entry name" value="LRR_9"/>
    <property type="match status" value="1"/>
</dbReference>
<sequence length="258" mass="28688">MKLDYELLTTSPSRINPIGERELILRGHKLQRIENLTLTKDQNDTLDLTNNSLVRLDAIPHLPRLKTLLLSSNRITKIDKDLPKYIPNLRTLILSNNQLEGLSDLDALLGFEKLETLALLDNPVASMKLYRLFVVHRCPSVRVLDFRRVREQERLEAAALFSGEKGANLLLSLSAPLSVTTKESKVKTFEPGENLPASLSAPRSLGALSLEEADRLRTALSEATSLEEIAYLERLLKGKVALPAGYVAGSFNSTQHKA</sequence>
<keyword evidence="2" id="KW-0433">Leucine-rich repeat</keyword>
<dbReference type="GO" id="GO:0000398">
    <property type="term" value="P:mRNA splicing, via spliceosome"/>
    <property type="evidence" value="ECO:0007669"/>
    <property type="project" value="InterPro"/>
</dbReference>
<evidence type="ECO:0000256" key="4">
    <source>
        <dbReference type="ARBA" id="ARBA00023242"/>
    </source>
</evidence>
<reference evidence="8 9" key="1">
    <citation type="submission" date="2006-10" db="EMBL/GenBank/DDBJ databases">
        <title>The Genome Sequence of Batrachochytrium dendrobatidis JEL423.</title>
        <authorList>
            <consortium name="The Broad Institute Genome Sequencing Platform"/>
            <person name="Birren B."/>
            <person name="Lander E."/>
            <person name="Galagan J."/>
            <person name="Cuomo C."/>
            <person name="Devon K."/>
            <person name="Jaffe D."/>
            <person name="Butler J."/>
            <person name="Alvarez P."/>
            <person name="Gnerre S."/>
            <person name="Grabherr M."/>
            <person name="Kleber M."/>
            <person name="Mauceli E."/>
            <person name="Brockman W."/>
            <person name="Young S."/>
            <person name="LaButti K."/>
            <person name="Sykes S."/>
            <person name="DeCaprio D."/>
            <person name="Crawford M."/>
            <person name="Koehrsen M."/>
            <person name="Engels R."/>
            <person name="Montgomery P."/>
            <person name="Pearson M."/>
            <person name="Howarth C."/>
            <person name="Larson L."/>
            <person name="White J."/>
            <person name="O'Leary S."/>
            <person name="Kodira C."/>
            <person name="Zeng Q."/>
            <person name="Yandava C."/>
            <person name="Alvarado L."/>
            <person name="Longcore J."/>
            <person name="James T."/>
        </authorList>
    </citation>
    <scope>NUCLEOTIDE SEQUENCE [LARGE SCALE GENOMIC DNA]</scope>
    <source>
        <strain evidence="8 9">JEL423</strain>
    </source>
</reference>
<evidence type="ECO:0000256" key="5">
    <source>
        <dbReference type="ARBA" id="ARBA00024196"/>
    </source>
</evidence>
<reference evidence="8 9" key="2">
    <citation type="submission" date="2016-05" db="EMBL/GenBank/DDBJ databases">
        <title>Lineage-specific infection strategies underlie the spectrum of fungal disease in amphibians.</title>
        <authorList>
            <person name="Cuomo C.A."/>
            <person name="Farrer R.A."/>
            <person name="James T."/>
            <person name="Longcore J."/>
            <person name="Birren B."/>
        </authorList>
    </citation>
    <scope>NUCLEOTIDE SEQUENCE [LARGE SCALE GENOMIC DNA]</scope>
    <source>
        <strain evidence="8 9">JEL423</strain>
    </source>
</reference>
<dbReference type="PROSITE" id="PS51450">
    <property type="entry name" value="LRR"/>
    <property type="match status" value="2"/>
</dbReference>
<organism evidence="8 9">
    <name type="scientific">Batrachochytrium dendrobatidis (strain JEL423)</name>
    <dbReference type="NCBI Taxonomy" id="403673"/>
    <lineage>
        <taxon>Eukaryota</taxon>
        <taxon>Fungi</taxon>
        <taxon>Fungi incertae sedis</taxon>
        <taxon>Chytridiomycota</taxon>
        <taxon>Chytridiomycota incertae sedis</taxon>
        <taxon>Chytridiomycetes</taxon>
        <taxon>Rhizophydiales</taxon>
        <taxon>Rhizophydiales incertae sedis</taxon>
        <taxon>Batrachochytrium</taxon>
    </lineage>
</organism>
<dbReference type="SUPFAM" id="SSF52058">
    <property type="entry name" value="L domain-like"/>
    <property type="match status" value="1"/>
</dbReference>
<dbReference type="STRING" id="403673.A0A177WYT1"/>
<dbReference type="PROSITE" id="PS50042">
    <property type="entry name" value="CNMP_BINDING_3"/>
    <property type="match status" value="1"/>
</dbReference>
<evidence type="ECO:0000313" key="8">
    <source>
        <dbReference type="EMBL" id="OAJ45116.1"/>
    </source>
</evidence>
<dbReference type="PANTHER" id="PTHR10552:SF6">
    <property type="entry name" value="U2 SMALL NUCLEAR RIBONUCLEOPROTEIN A"/>
    <property type="match status" value="1"/>
</dbReference>
<feature type="domain" description="Cyclic nucleotide-binding" evidence="7">
    <location>
        <begin position="163"/>
        <end position="234"/>
    </location>
</feature>
<dbReference type="InterPro" id="IPR032675">
    <property type="entry name" value="LRR_dom_sf"/>
</dbReference>
<dbReference type="FunFam" id="3.80.10.10:FF:000026">
    <property type="entry name" value="U2 small nuclear ribonucleoprotein A"/>
    <property type="match status" value="1"/>
</dbReference>
<evidence type="ECO:0000256" key="3">
    <source>
        <dbReference type="ARBA" id="ARBA00022737"/>
    </source>
</evidence>
<dbReference type="InterPro" id="IPR000595">
    <property type="entry name" value="cNMP-bd_dom"/>
</dbReference>
<keyword evidence="4" id="KW-0539">Nucleus</keyword>
<dbReference type="Proteomes" id="UP000077115">
    <property type="component" value="Unassembled WGS sequence"/>
</dbReference>
<dbReference type="InterPro" id="IPR001611">
    <property type="entry name" value="Leu-rich_rpt"/>
</dbReference>
<name>A0A177WYT1_BATDL</name>
<dbReference type="VEuPathDB" id="FungiDB:BDEG_28277"/>
<evidence type="ECO:0000256" key="1">
    <source>
        <dbReference type="ARBA" id="ARBA00004123"/>
    </source>
</evidence>